<accession>A0ABW5ZA57</accession>
<dbReference type="EMBL" id="JBHUOL010000018">
    <property type="protein sequence ID" value="MFD2909211.1"/>
    <property type="molecule type" value="Genomic_DNA"/>
</dbReference>
<reference evidence="4" key="1">
    <citation type="journal article" date="2019" name="Int. J. Syst. Evol. Microbiol.">
        <title>The Global Catalogue of Microorganisms (GCM) 10K type strain sequencing project: providing services to taxonomists for standard genome sequencing and annotation.</title>
        <authorList>
            <consortium name="The Broad Institute Genomics Platform"/>
            <consortium name="The Broad Institute Genome Sequencing Center for Infectious Disease"/>
            <person name="Wu L."/>
            <person name="Ma J."/>
        </authorList>
    </citation>
    <scope>NUCLEOTIDE SEQUENCE [LARGE SCALE GENOMIC DNA]</scope>
    <source>
        <strain evidence="4">KCTC 52644</strain>
    </source>
</reference>
<gene>
    <name evidence="3" type="ORF">ACFSX9_10775</name>
</gene>
<dbReference type="Gene3D" id="2.180.10.10">
    <property type="entry name" value="RHS repeat-associated core"/>
    <property type="match status" value="1"/>
</dbReference>
<protein>
    <submittedName>
        <fullName evidence="3">RHS repeat domain-containing protein</fullName>
    </submittedName>
</protein>
<name>A0ABW5ZA57_9FLAO</name>
<dbReference type="PANTHER" id="PTHR32305:SF15">
    <property type="entry name" value="PROTEIN RHSA-RELATED"/>
    <property type="match status" value="1"/>
</dbReference>
<dbReference type="InterPro" id="IPR022385">
    <property type="entry name" value="Rhs_assc_core"/>
</dbReference>
<dbReference type="Pfam" id="PF25023">
    <property type="entry name" value="TEN_YD-shell"/>
    <property type="match status" value="1"/>
</dbReference>
<evidence type="ECO:0000259" key="2">
    <source>
        <dbReference type="Pfam" id="PF25023"/>
    </source>
</evidence>
<dbReference type="PANTHER" id="PTHR32305">
    <property type="match status" value="1"/>
</dbReference>
<sequence length="274" mass="31563">MFGRRLTKKFKSTTTNWLWDGNKPLHEWKTFETKDALTEDTITWVFNEEDFSPVAKLRGEKKFSILADHLGTPTHLFSEQGDTIWEGSLDSYGKLRIDKGEMGSCPFRYQGQYEDVETGLYYNRFRYYDPEEGRYISQDPIGLISGEPNLYAYVHDPNGWLDVFGLTKWKGFSSEKVGGKTGLQRHYDKHVTREGEFGNISQNEYLKKSKEFGNQTGGNIKEADVGNFKVKYNPDTGEVFVGHTKKREIRTYYIDDGRSGDAFEDAKNRAKGCK</sequence>
<comment type="caution">
    <text evidence="3">The sequence shown here is derived from an EMBL/GenBank/DDBJ whole genome shotgun (WGS) entry which is preliminary data.</text>
</comment>
<organism evidence="3 4">
    <name type="scientific">Flavobacterium ardleyense</name>
    <dbReference type="NCBI Taxonomy" id="2038737"/>
    <lineage>
        <taxon>Bacteria</taxon>
        <taxon>Pseudomonadati</taxon>
        <taxon>Bacteroidota</taxon>
        <taxon>Flavobacteriia</taxon>
        <taxon>Flavobacteriales</taxon>
        <taxon>Flavobacteriaceae</taxon>
        <taxon>Flavobacterium</taxon>
    </lineage>
</organism>
<proteinExistence type="predicted"/>
<keyword evidence="1" id="KW-0677">Repeat</keyword>
<feature type="domain" description="Teneurin-like YD-shell" evidence="2">
    <location>
        <begin position="58"/>
        <end position="139"/>
    </location>
</feature>
<dbReference type="Proteomes" id="UP001597549">
    <property type="component" value="Unassembled WGS sequence"/>
</dbReference>
<dbReference type="InterPro" id="IPR050708">
    <property type="entry name" value="T6SS_VgrG/RHS"/>
</dbReference>
<evidence type="ECO:0000313" key="3">
    <source>
        <dbReference type="EMBL" id="MFD2909211.1"/>
    </source>
</evidence>
<dbReference type="RefSeq" id="WP_379807505.1">
    <property type="nucleotide sequence ID" value="NZ_JBHUOL010000018.1"/>
</dbReference>
<evidence type="ECO:0000313" key="4">
    <source>
        <dbReference type="Proteomes" id="UP001597549"/>
    </source>
</evidence>
<dbReference type="InterPro" id="IPR056823">
    <property type="entry name" value="TEN-like_YD-shell"/>
</dbReference>
<evidence type="ECO:0000256" key="1">
    <source>
        <dbReference type="ARBA" id="ARBA00022737"/>
    </source>
</evidence>
<keyword evidence="4" id="KW-1185">Reference proteome</keyword>
<dbReference type="PRINTS" id="PR00394">
    <property type="entry name" value="RHSPROTEIN"/>
</dbReference>
<dbReference type="NCBIfam" id="TIGR03696">
    <property type="entry name" value="Rhs_assc_core"/>
    <property type="match status" value="1"/>
</dbReference>